<dbReference type="EC" id="2.7.4.26" evidence="2"/>
<evidence type="ECO:0000256" key="4">
    <source>
        <dbReference type="ARBA" id="ARBA00022679"/>
    </source>
</evidence>
<evidence type="ECO:0000256" key="2">
    <source>
        <dbReference type="ARBA" id="ARBA00012908"/>
    </source>
</evidence>
<dbReference type="GO" id="GO:0016114">
    <property type="term" value="P:terpenoid biosynthetic process"/>
    <property type="evidence" value="ECO:0007669"/>
    <property type="project" value="TreeGrafter"/>
</dbReference>
<evidence type="ECO:0000259" key="10">
    <source>
        <dbReference type="Pfam" id="PF00696"/>
    </source>
</evidence>
<evidence type="ECO:0000256" key="5">
    <source>
        <dbReference type="ARBA" id="ARBA00022741"/>
    </source>
</evidence>
<keyword evidence="5" id="KW-0547">Nucleotide-binding</keyword>
<comment type="caution">
    <text evidence="11">The sequence shown here is derived from an EMBL/GenBank/DDBJ whole genome shotgun (WGS) entry which is preliminary data.</text>
</comment>
<keyword evidence="12" id="KW-1185">Reference proteome</keyword>
<evidence type="ECO:0000256" key="1">
    <source>
        <dbReference type="ARBA" id="ARBA00010540"/>
    </source>
</evidence>
<organism evidence="11 12">
    <name type="scientific">Candidula unifasciata</name>
    <dbReference type="NCBI Taxonomy" id="100452"/>
    <lineage>
        <taxon>Eukaryota</taxon>
        <taxon>Metazoa</taxon>
        <taxon>Spiralia</taxon>
        <taxon>Lophotrochozoa</taxon>
        <taxon>Mollusca</taxon>
        <taxon>Gastropoda</taxon>
        <taxon>Heterobranchia</taxon>
        <taxon>Euthyneura</taxon>
        <taxon>Panpulmonata</taxon>
        <taxon>Eupulmonata</taxon>
        <taxon>Stylommatophora</taxon>
        <taxon>Helicina</taxon>
        <taxon>Helicoidea</taxon>
        <taxon>Geomitridae</taxon>
        <taxon>Candidula</taxon>
    </lineage>
</organism>
<dbReference type="OrthoDB" id="1934954at2759"/>
<dbReference type="InterPro" id="IPR001048">
    <property type="entry name" value="Asp/Glu/Uridylate_kinase"/>
</dbReference>
<dbReference type="Proteomes" id="UP000678393">
    <property type="component" value="Unassembled WGS sequence"/>
</dbReference>
<feature type="domain" description="Aspartate/glutamate/uridylate kinase" evidence="10">
    <location>
        <begin position="19"/>
        <end position="262"/>
    </location>
</feature>
<evidence type="ECO:0000256" key="6">
    <source>
        <dbReference type="ARBA" id="ARBA00022777"/>
    </source>
</evidence>
<dbReference type="InterPro" id="IPR036393">
    <property type="entry name" value="AceGlu_kinase-like_sf"/>
</dbReference>
<evidence type="ECO:0000313" key="12">
    <source>
        <dbReference type="Proteomes" id="UP000678393"/>
    </source>
</evidence>
<evidence type="ECO:0000256" key="3">
    <source>
        <dbReference type="ARBA" id="ARBA00017267"/>
    </source>
</evidence>
<evidence type="ECO:0000256" key="7">
    <source>
        <dbReference type="ARBA" id="ARBA00022840"/>
    </source>
</evidence>
<evidence type="ECO:0000256" key="8">
    <source>
        <dbReference type="ARBA" id="ARBA00023229"/>
    </source>
</evidence>
<dbReference type="PANTHER" id="PTHR43654:SF1">
    <property type="entry name" value="ISOPENTENYL PHOSPHATE KINASE"/>
    <property type="match status" value="1"/>
</dbReference>
<dbReference type="NCBIfam" id="NF040647">
    <property type="entry name" value="IPPK_Arch"/>
    <property type="match status" value="1"/>
</dbReference>
<dbReference type="GO" id="GO:0005524">
    <property type="term" value="F:ATP binding"/>
    <property type="evidence" value="ECO:0007669"/>
    <property type="project" value="UniProtKB-KW"/>
</dbReference>
<keyword evidence="6" id="KW-0418">Kinase</keyword>
<keyword evidence="4" id="KW-0808">Transferase</keyword>
<dbReference type="GO" id="GO:0016301">
    <property type="term" value="F:kinase activity"/>
    <property type="evidence" value="ECO:0007669"/>
    <property type="project" value="UniProtKB-KW"/>
</dbReference>
<dbReference type="SUPFAM" id="SSF53633">
    <property type="entry name" value="Carbamate kinase-like"/>
    <property type="match status" value="1"/>
</dbReference>
<dbReference type="Pfam" id="PF00696">
    <property type="entry name" value="AA_kinase"/>
    <property type="match status" value="1"/>
</dbReference>
<sequence length="319" mass="34261">MMNKTSQSKKPARPQTVDIIIKFGGSAITDKTCFETLRPAQLAAAVDCVRLCVENGLSCIVVHGAGSFGHHQARKFQINTGFVTTHTKEERQNKILGYSLTRQSVTKLDQLVINRLIEGGVPAIQCSPGSSWELDKRQPVKWPKELVAGFLLQGLVPVFHGDCCLDAALGCCILSGDTVIKSLCGFFDVKRVVFLTDVDGIYDKPPDQPGAKLMKTISVGHDGSLKHAISTSQSKNDVTGGIMLKLSTAVDIVVQTKGSCVVHVCSVESPAASRVCLESGQHKSGDFTTVYLENHEVNGTASPNSILNDEVLPNGINTE</sequence>
<dbReference type="GO" id="GO:0005829">
    <property type="term" value="C:cytosol"/>
    <property type="evidence" value="ECO:0007669"/>
    <property type="project" value="TreeGrafter"/>
</dbReference>
<dbReference type="CDD" id="cd04241">
    <property type="entry name" value="AAK_FomA-like"/>
    <property type="match status" value="1"/>
</dbReference>
<dbReference type="PANTHER" id="PTHR43654">
    <property type="entry name" value="GLUTAMATE 5-KINASE"/>
    <property type="match status" value="1"/>
</dbReference>
<dbReference type="InterPro" id="IPR024192">
    <property type="entry name" value="Fosfomycin_R_FomA-type"/>
</dbReference>
<proteinExistence type="inferred from homology"/>
<keyword evidence="7" id="KW-0067">ATP-binding</keyword>
<dbReference type="AlphaFoldDB" id="A0A8S4A0T5"/>
<comment type="catalytic activity">
    <reaction evidence="9">
        <text>isopentenyl phosphate + ATP = isopentenyl diphosphate + ADP</text>
        <dbReference type="Rhea" id="RHEA:33963"/>
        <dbReference type="ChEBI" id="CHEBI:30616"/>
        <dbReference type="ChEBI" id="CHEBI:65078"/>
        <dbReference type="ChEBI" id="CHEBI:128769"/>
        <dbReference type="ChEBI" id="CHEBI:456216"/>
        <dbReference type="EC" id="2.7.4.26"/>
    </reaction>
</comment>
<reference evidence="11" key="1">
    <citation type="submission" date="2021-04" db="EMBL/GenBank/DDBJ databases">
        <authorList>
            <consortium name="Molecular Ecology Group"/>
        </authorList>
    </citation>
    <scope>NUCLEOTIDE SEQUENCE</scope>
</reference>
<protein>
    <recommendedName>
        <fullName evidence="3">Isopentenyl phosphate kinase</fullName>
        <ecNumber evidence="2">2.7.4.26</ecNumber>
    </recommendedName>
</protein>
<dbReference type="Gene3D" id="3.40.1160.10">
    <property type="entry name" value="Acetylglutamate kinase-like"/>
    <property type="match status" value="1"/>
</dbReference>
<keyword evidence="8" id="KW-0414">Isoprene biosynthesis</keyword>
<dbReference type="GO" id="GO:0102043">
    <property type="term" value="F:isopentenyl phosphate kinase activity"/>
    <property type="evidence" value="ECO:0007669"/>
    <property type="project" value="UniProtKB-EC"/>
</dbReference>
<evidence type="ECO:0000313" key="11">
    <source>
        <dbReference type="EMBL" id="CAG5134904.1"/>
    </source>
</evidence>
<gene>
    <name evidence="11" type="ORF">CUNI_LOCUS20462</name>
</gene>
<evidence type="ECO:0000256" key="9">
    <source>
        <dbReference type="ARBA" id="ARBA00049063"/>
    </source>
</evidence>
<comment type="similarity">
    <text evidence="1">Belongs to the isopentenyl phosphate kinase family.</text>
</comment>
<accession>A0A8S4A0T5</accession>
<dbReference type="EMBL" id="CAJHNH020007745">
    <property type="protein sequence ID" value="CAG5134904.1"/>
    <property type="molecule type" value="Genomic_DNA"/>
</dbReference>
<name>A0A8S4A0T5_9EUPU</name>